<keyword evidence="1" id="KW-0378">Hydrolase</keyword>
<proteinExistence type="predicted"/>
<dbReference type="GO" id="GO:0005975">
    <property type="term" value="P:carbohydrate metabolic process"/>
    <property type="evidence" value="ECO:0007669"/>
    <property type="project" value="InterPro"/>
</dbReference>
<gene>
    <name evidence="1" type="ORF">LEA_16377</name>
</gene>
<evidence type="ECO:0000313" key="1">
    <source>
        <dbReference type="EMBL" id="EKC53432.1"/>
    </source>
</evidence>
<comment type="caution">
    <text evidence="1">The sequence shown here is derived from an EMBL/GenBank/DDBJ whole genome shotgun (WGS) entry which is preliminary data.</text>
</comment>
<reference evidence="1" key="1">
    <citation type="journal article" date="2013" name="Environ. Microbiol.">
        <title>Microbiota from the distal guts of lean and obese adolescents exhibit partial functional redundancy besides clear differences in community structure.</title>
        <authorList>
            <person name="Ferrer M."/>
            <person name="Ruiz A."/>
            <person name="Lanza F."/>
            <person name="Haange S.B."/>
            <person name="Oberbach A."/>
            <person name="Till H."/>
            <person name="Bargiela R."/>
            <person name="Campoy C."/>
            <person name="Segura M.T."/>
            <person name="Richter M."/>
            <person name="von Bergen M."/>
            <person name="Seifert J."/>
            <person name="Suarez A."/>
        </authorList>
    </citation>
    <scope>NUCLEOTIDE SEQUENCE</scope>
</reference>
<sequence length="63" mass="6989">SIGDVQSKPFPIGNDAYLSTAWHTLNFFFSERCGFDQPGIHQECHQDVFAYHPDGRSMSIAGG</sequence>
<protein>
    <submittedName>
        <fullName evidence="1">Glycoside hydrolase, family 9 protein</fullName>
    </submittedName>
</protein>
<name>K1RY36_9ZZZZ</name>
<feature type="non-terminal residue" evidence="1">
    <location>
        <position position="1"/>
    </location>
</feature>
<dbReference type="SUPFAM" id="SSF48208">
    <property type="entry name" value="Six-hairpin glycosidases"/>
    <property type="match status" value="1"/>
</dbReference>
<dbReference type="GO" id="GO:0016787">
    <property type="term" value="F:hydrolase activity"/>
    <property type="evidence" value="ECO:0007669"/>
    <property type="project" value="UniProtKB-KW"/>
</dbReference>
<dbReference type="EMBL" id="AJWY01011192">
    <property type="protein sequence ID" value="EKC53432.1"/>
    <property type="molecule type" value="Genomic_DNA"/>
</dbReference>
<accession>K1RY36</accession>
<organism evidence="1">
    <name type="scientific">human gut metagenome</name>
    <dbReference type="NCBI Taxonomy" id="408170"/>
    <lineage>
        <taxon>unclassified sequences</taxon>
        <taxon>metagenomes</taxon>
        <taxon>organismal metagenomes</taxon>
    </lineage>
</organism>
<dbReference type="InterPro" id="IPR008928">
    <property type="entry name" value="6-hairpin_glycosidase_sf"/>
</dbReference>
<dbReference type="AlphaFoldDB" id="K1RY36"/>